<evidence type="ECO:0000259" key="10">
    <source>
        <dbReference type="Pfam" id="PF01431"/>
    </source>
</evidence>
<dbReference type="InterPro" id="IPR018497">
    <property type="entry name" value="Peptidase_M13_C"/>
</dbReference>
<feature type="chain" id="PRO_5024987289" evidence="9">
    <location>
        <begin position="24"/>
        <end position="707"/>
    </location>
</feature>
<dbReference type="CDD" id="cd08662">
    <property type="entry name" value="M13"/>
    <property type="match status" value="1"/>
</dbReference>
<feature type="signal peptide" evidence="9">
    <location>
        <begin position="1"/>
        <end position="23"/>
    </location>
</feature>
<keyword evidence="7" id="KW-0482">Metalloprotease</keyword>
<proteinExistence type="inferred from homology"/>
<dbReference type="InterPro" id="IPR042089">
    <property type="entry name" value="Peptidase_M13_dom_2"/>
</dbReference>
<evidence type="ECO:0000256" key="8">
    <source>
        <dbReference type="SAM" id="MobiDB-lite"/>
    </source>
</evidence>
<dbReference type="InterPro" id="IPR000718">
    <property type="entry name" value="Peptidase_M13"/>
</dbReference>
<dbReference type="Gene3D" id="1.10.1380.10">
    <property type="entry name" value="Neutral endopeptidase , domain2"/>
    <property type="match status" value="1"/>
</dbReference>
<gene>
    <name evidence="12" type="ORF">FOB72_10995</name>
</gene>
<keyword evidence="4" id="KW-0479">Metal-binding</keyword>
<dbReference type="GO" id="GO:0016485">
    <property type="term" value="P:protein processing"/>
    <property type="evidence" value="ECO:0007669"/>
    <property type="project" value="TreeGrafter"/>
</dbReference>
<dbReference type="Pfam" id="PF01431">
    <property type="entry name" value="Peptidase_M13"/>
    <property type="match status" value="1"/>
</dbReference>
<keyword evidence="3" id="KW-0645">Protease</keyword>
<evidence type="ECO:0000256" key="7">
    <source>
        <dbReference type="ARBA" id="ARBA00023049"/>
    </source>
</evidence>
<evidence type="ECO:0000256" key="1">
    <source>
        <dbReference type="ARBA" id="ARBA00001947"/>
    </source>
</evidence>
<evidence type="ECO:0000259" key="11">
    <source>
        <dbReference type="Pfam" id="PF05649"/>
    </source>
</evidence>
<dbReference type="Pfam" id="PF05649">
    <property type="entry name" value="Peptidase_M13_N"/>
    <property type="match status" value="1"/>
</dbReference>
<organism evidence="12 13">
    <name type="scientific">Cupriavidus pauculus</name>
    <dbReference type="NCBI Taxonomy" id="82633"/>
    <lineage>
        <taxon>Bacteria</taxon>
        <taxon>Pseudomonadati</taxon>
        <taxon>Pseudomonadota</taxon>
        <taxon>Betaproteobacteria</taxon>
        <taxon>Burkholderiales</taxon>
        <taxon>Burkholderiaceae</taxon>
        <taxon>Cupriavidus</taxon>
    </lineage>
</organism>
<evidence type="ECO:0000256" key="4">
    <source>
        <dbReference type="ARBA" id="ARBA00022723"/>
    </source>
</evidence>
<comment type="cofactor">
    <cofactor evidence="1">
        <name>Zn(2+)</name>
        <dbReference type="ChEBI" id="CHEBI:29105"/>
    </cofactor>
</comment>
<evidence type="ECO:0000256" key="9">
    <source>
        <dbReference type="SAM" id="SignalP"/>
    </source>
</evidence>
<dbReference type="PRINTS" id="PR00786">
    <property type="entry name" value="NEPRILYSIN"/>
</dbReference>
<dbReference type="EMBL" id="CP044065">
    <property type="protein sequence ID" value="QET02514.1"/>
    <property type="molecule type" value="Genomic_DNA"/>
</dbReference>
<name>A0A5P2H4B4_9BURK</name>
<evidence type="ECO:0000256" key="2">
    <source>
        <dbReference type="ARBA" id="ARBA00007357"/>
    </source>
</evidence>
<keyword evidence="9" id="KW-0732">Signal</keyword>
<reference evidence="12 13" key="1">
    <citation type="submission" date="2019-09" db="EMBL/GenBank/DDBJ databases">
        <title>FDA dAtabase for Regulatory Grade micrObial Sequences (FDA-ARGOS): Supporting development and validation of Infectious Disease Dx tests.</title>
        <authorList>
            <person name="Sciortino C."/>
            <person name="Tallon L."/>
            <person name="Sadzewicz L."/>
            <person name="Vavikolanu K."/>
            <person name="Mehta A."/>
            <person name="Aluvathingal J."/>
            <person name="Nadendla S."/>
            <person name="Nandy P."/>
            <person name="Geyer C."/>
            <person name="Yan Y."/>
            <person name="Sichtig H."/>
        </authorList>
    </citation>
    <scope>NUCLEOTIDE SEQUENCE [LARGE SCALE GENOMIC DNA]</scope>
    <source>
        <strain evidence="12 13">FDAARGOS_664</strain>
    </source>
</reference>
<feature type="domain" description="Peptidase M13 N-terminal" evidence="11">
    <location>
        <begin position="68"/>
        <end position="445"/>
    </location>
</feature>
<dbReference type="InterPro" id="IPR008753">
    <property type="entry name" value="Peptidase_M13_N"/>
</dbReference>
<dbReference type="GO" id="GO:0046872">
    <property type="term" value="F:metal ion binding"/>
    <property type="evidence" value="ECO:0007669"/>
    <property type="project" value="UniProtKB-KW"/>
</dbReference>
<dbReference type="Proteomes" id="UP000322822">
    <property type="component" value="Chromosome 1"/>
</dbReference>
<dbReference type="PANTHER" id="PTHR11733:SF167">
    <property type="entry name" value="FI17812P1-RELATED"/>
    <property type="match status" value="1"/>
</dbReference>
<sequence length="707" mass="75507">MRKVLTRPFAAMKPSLFVPFAAAAVVACGGDDSSPPPSPPLTRGAVGGQAAASNPIDSRGLQAPSAACTDFDAYVNGKWRATTPFTLPGQAVISPSHTAERNAYDIQRQIASGGGTSARLKLLKAVYDAGMDRAAIERAGAAPVMPALARIDAIGNTDALVAYLMKPDDDDGSSVIGLGAEKRVPGLAPGQRLDLNMAIVSVRALGVMQRALYTDTTPESGAARDRYLRMNASLLRLAGVADAEQAAALAFDAEARLGRILPAAAEPADPVGKMSVVTLEEANRAVEHIEWRAYFRAQGITPPAKFVVADIAWIEALDRMIAEVPLTQWKATLKVWKLQDAAPYLSAAFREAGGPADGGMANGLVLDDPQWGDVQQAISTLPALAQSMSMEYAARAVTPQSIEVATRLVNDVRAAFRARLARAAWLSPETRARALEKERQMKVSVASQADAVDVSALLPQMTSVHFANLQAVHRFDLQRVRAAIGTTTDVLPFDAAQYMVNATYVHDENAILLHAAMLQPPMFDPNDDAAFNYGGLGAIIGHEISHGFDTQGAGRDGTGTMVDWWQADDRQRFMARASAMVKQFDAYEGAPGVFVDGRRTVNENIGDLGGLNAAYDALQARMASFPAENRPVDGLSQAQRFFISWAQRFRVKQTPAAVAESLAFGEHAPARFRIIGPLSNMTSFAAAFGCAPGQPMARGPDERVVIW</sequence>
<keyword evidence="6" id="KW-0862">Zinc</keyword>
<evidence type="ECO:0000256" key="5">
    <source>
        <dbReference type="ARBA" id="ARBA00022801"/>
    </source>
</evidence>
<protein>
    <submittedName>
        <fullName evidence="12">M13 family metallopeptidase</fullName>
    </submittedName>
</protein>
<evidence type="ECO:0000313" key="12">
    <source>
        <dbReference type="EMBL" id="QET02514.1"/>
    </source>
</evidence>
<dbReference type="InterPro" id="IPR024079">
    <property type="entry name" value="MetalloPept_cat_dom_sf"/>
</dbReference>
<dbReference type="OrthoDB" id="9775677at2"/>
<accession>A0A5P2H4B4</accession>
<dbReference type="AlphaFoldDB" id="A0A5P2H4B4"/>
<dbReference type="Gene3D" id="3.40.390.10">
    <property type="entry name" value="Collagenase (Catalytic Domain)"/>
    <property type="match status" value="1"/>
</dbReference>
<dbReference type="GO" id="GO:0004222">
    <property type="term" value="F:metalloendopeptidase activity"/>
    <property type="evidence" value="ECO:0007669"/>
    <property type="project" value="InterPro"/>
</dbReference>
<feature type="region of interest" description="Disordered" evidence="8">
    <location>
        <begin position="29"/>
        <end position="58"/>
    </location>
</feature>
<dbReference type="SUPFAM" id="SSF55486">
    <property type="entry name" value="Metalloproteases ('zincins'), catalytic domain"/>
    <property type="match status" value="1"/>
</dbReference>
<comment type="similarity">
    <text evidence="2">Belongs to the peptidase M13 family.</text>
</comment>
<evidence type="ECO:0000313" key="13">
    <source>
        <dbReference type="Proteomes" id="UP000322822"/>
    </source>
</evidence>
<dbReference type="PROSITE" id="PS51257">
    <property type="entry name" value="PROKAR_LIPOPROTEIN"/>
    <property type="match status" value="1"/>
</dbReference>
<keyword evidence="5" id="KW-0378">Hydrolase</keyword>
<evidence type="ECO:0000256" key="6">
    <source>
        <dbReference type="ARBA" id="ARBA00022833"/>
    </source>
</evidence>
<evidence type="ECO:0000256" key="3">
    <source>
        <dbReference type="ARBA" id="ARBA00022670"/>
    </source>
</evidence>
<dbReference type="PANTHER" id="PTHR11733">
    <property type="entry name" value="ZINC METALLOPROTEASE FAMILY M13 NEPRILYSIN-RELATED"/>
    <property type="match status" value="1"/>
</dbReference>
<dbReference type="GO" id="GO:0005886">
    <property type="term" value="C:plasma membrane"/>
    <property type="evidence" value="ECO:0007669"/>
    <property type="project" value="TreeGrafter"/>
</dbReference>
<dbReference type="PROSITE" id="PS51885">
    <property type="entry name" value="NEPRILYSIN"/>
    <property type="match status" value="1"/>
</dbReference>
<feature type="domain" description="Peptidase M13 C-terminal" evidence="10">
    <location>
        <begin position="501"/>
        <end position="704"/>
    </location>
</feature>